<organism evidence="1 2">
    <name type="scientific">Vogesella indigofera</name>
    <name type="common">Pseudomonas indigofera</name>
    <dbReference type="NCBI Taxonomy" id="45465"/>
    <lineage>
        <taxon>Bacteria</taxon>
        <taxon>Pseudomonadati</taxon>
        <taxon>Pseudomonadota</taxon>
        <taxon>Betaproteobacteria</taxon>
        <taxon>Neisseriales</taxon>
        <taxon>Chromobacteriaceae</taxon>
        <taxon>Vogesella</taxon>
    </lineage>
</organism>
<reference evidence="1 2" key="1">
    <citation type="submission" date="2018-10" db="EMBL/GenBank/DDBJ databases">
        <title>Genomic Encyclopedia of Type Strains, Phase IV (KMG-IV): sequencing the most valuable type-strain genomes for metagenomic binning, comparative biology and taxonomic classification.</title>
        <authorList>
            <person name="Goeker M."/>
        </authorList>
    </citation>
    <scope>NUCLEOTIDE SEQUENCE [LARGE SCALE GENOMIC DNA]</scope>
    <source>
        <strain evidence="1 2">DSM 3303</strain>
    </source>
</reference>
<dbReference type="RefSeq" id="WP_120810535.1">
    <property type="nucleotide sequence ID" value="NZ_RBID01000014.1"/>
</dbReference>
<keyword evidence="1" id="KW-0282">Flagellum</keyword>
<dbReference type="AlphaFoldDB" id="A0A495BFD0"/>
<evidence type="ECO:0000313" key="2">
    <source>
        <dbReference type="Proteomes" id="UP000279384"/>
    </source>
</evidence>
<proteinExistence type="predicted"/>
<name>A0A495BFD0_VOGIN</name>
<gene>
    <name evidence="1" type="ORF">C8E02_1880</name>
</gene>
<accession>A0A495BFD0</accession>
<evidence type="ECO:0000313" key="1">
    <source>
        <dbReference type="EMBL" id="RKQ58904.1"/>
    </source>
</evidence>
<keyword evidence="1" id="KW-0969">Cilium</keyword>
<dbReference type="Proteomes" id="UP000279384">
    <property type="component" value="Unassembled WGS sequence"/>
</dbReference>
<sequence length="142" mass="15044">METVFSPDSGATLAATADSATAIAPAQRQQVERAAEGFEALFIKEMLAQMRKATRSMAGPDSIFADSINSDMLDFADMAIAEQLARERRFGISEVLIAQLLPQNAAPPLKESPAAVAYSPVQAGAGSELAAFAMPVNLPFRQ</sequence>
<comment type="caution">
    <text evidence="1">The sequence shown here is derived from an EMBL/GenBank/DDBJ whole genome shotgun (WGS) entry which is preliminary data.</text>
</comment>
<dbReference type="EMBL" id="RBID01000014">
    <property type="protein sequence ID" value="RKQ58904.1"/>
    <property type="molecule type" value="Genomic_DNA"/>
</dbReference>
<protein>
    <submittedName>
        <fullName evidence="1">Flagellar protein FlgJ</fullName>
    </submittedName>
</protein>
<keyword evidence="1" id="KW-0966">Cell projection</keyword>